<keyword evidence="8" id="KW-1185">Reference proteome</keyword>
<dbReference type="AlphaFoldDB" id="A0A2A2JQ67"/>
<feature type="transmembrane region" description="Helical" evidence="6">
    <location>
        <begin position="310"/>
        <end position="327"/>
    </location>
</feature>
<dbReference type="EMBL" id="LIAE01010291">
    <property type="protein sequence ID" value="PAV63835.1"/>
    <property type="molecule type" value="Genomic_DNA"/>
</dbReference>
<dbReference type="SUPFAM" id="SSF103473">
    <property type="entry name" value="MFS general substrate transporter"/>
    <property type="match status" value="1"/>
</dbReference>
<name>A0A2A2JQ67_9BILA</name>
<proteinExistence type="predicted"/>
<feature type="compositionally biased region" description="Low complexity" evidence="5">
    <location>
        <begin position="494"/>
        <end position="504"/>
    </location>
</feature>
<keyword evidence="3 6" id="KW-1133">Transmembrane helix</keyword>
<evidence type="ECO:0000313" key="8">
    <source>
        <dbReference type="Proteomes" id="UP000218231"/>
    </source>
</evidence>
<dbReference type="PANTHER" id="PTHR24064">
    <property type="entry name" value="SOLUTE CARRIER FAMILY 22 MEMBER"/>
    <property type="match status" value="1"/>
</dbReference>
<keyword evidence="4 6" id="KW-0472">Membrane</keyword>
<evidence type="ECO:0000256" key="2">
    <source>
        <dbReference type="ARBA" id="ARBA00022692"/>
    </source>
</evidence>
<dbReference type="OrthoDB" id="5296287at2759"/>
<reference evidence="7 8" key="1">
    <citation type="journal article" date="2017" name="Curr. Biol.">
        <title>Genome architecture and evolution of a unichromosomal asexual nematode.</title>
        <authorList>
            <person name="Fradin H."/>
            <person name="Zegar C."/>
            <person name="Gutwein M."/>
            <person name="Lucas J."/>
            <person name="Kovtun M."/>
            <person name="Corcoran D."/>
            <person name="Baugh L.R."/>
            <person name="Kiontke K."/>
            <person name="Gunsalus K."/>
            <person name="Fitch D.H."/>
            <person name="Piano F."/>
        </authorList>
    </citation>
    <scope>NUCLEOTIDE SEQUENCE [LARGE SCALE GENOMIC DNA]</scope>
    <source>
        <strain evidence="7">PF1309</strain>
    </source>
</reference>
<feature type="region of interest" description="Disordered" evidence="5">
    <location>
        <begin position="494"/>
        <end position="547"/>
    </location>
</feature>
<dbReference type="InterPro" id="IPR005828">
    <property type="entry name" value="MFS_sugar_transport-like"/>
</dbReference>
<evidence type="ECO:0000256" key="3">
    <source>
        <dbReference type="ARBA" id="ARBA00022989"/>
    </source>
</evidence>
<feature type="transmembrane region" description="Helical" evidence="6">
    <location>
        <begin position="462"/>
        <end position="482"/>
    </location>
</feature>
<gene>
    <name evidence="7" type="ORF">WR25_03243</name>
</gene>
<comment type="subcellular location">
    <subcellularLocation>
        <location evidence="1">Membrane</location>
        <topology evidence="1">Multi-pass membrane protein</topology>
    </subcellularLocation>
</comment>
<dbReference type="GO" id="GO:0022857">
    <property type="term" value="F:transmembrane transporter activity"/>
    <property type="evidence" value="ECO:0007669"/>
    <property type="project" value="InterPro"/>
</dbReference>
<organism evidence="7 8">
    <name type="scientific">Diploscapter pachys</name>
    <dbReference type="NCBI Taxonomy" id="2018661"/>
    <lineage>
        <taxon>Eukaryota</taxon>
        <taxon>Metazoa</taxon>
        <taxon>Ecdysozoa</taxon>
        <taxon>Nematoda</taxon>
        <taxon>Chromadorea</taxon>
        <taxon>Rhabditida</taxon>
        <taxon>Rhabditina</taxon>
        <taxon>Rhabditomorpha</taxon>
        <taxon>Rhabditoidea</taxon>
        <taxon>Rhabditidae</taxon>
        <taxon>Diploscapter</taxon>
    </lineage>
</organism>
<dbReference type="InterPro" id="IPR036259">
    <property type="entry name" value="MFS_trans_sf"/>
</dbReference>
<feature type="compositionally biased region" description="Polar residues" evidence="5">
    <location>
        <begin position="536"/>
        <end position="547"/>
    </location>
</feature>
<evidence type="ECO:0000256" key="5">
    <source>
        <dbReference type="SAM" id="MobiDB-lite"/>
    </source>
</evidence>
<feature type="transmembrane region" description="Helical" evidence="6">
    <location>
        <begin position="370"/>
        <end position="392"/>
    </location>
</feature>
<feature type="transmembrane region" description="Helical" evidence="6">
    <location>
        <begin position="140"/>
        <end position="158"/>
    </location>
</feature>
<accession>A0A2A2JQ67</accession>
<feature type="transmembrane region" description="Helical" evidence="6">
    <location>
        <begin position="108"/>
        <end position="128"/>
    </location>
</feature>
<evidence type="ECO:0000313" key="7">
    <source>
        <dbReference type="EMBL" id="PAV63835.1"/>
    </source>
</evidence>
<evidence type="ECO:0000256" key="1">
    <source>
        <dbReference type="ARBA" id="ARBA00004141"/>
    </source>
</evidence>
<feature type="transmembrane region" description="Helical" evidence="6">
    <location>
        <begin position="198"/>
        <end position="219"/>
    </location>
</feature>
<evidence type="ECO:0000256" key="4">
    <source>
        <dbReference type="ARBA" id="ARBA00023136"/>
    </source>
</evidence>
<evidence type="ECO:0008006" key="9">
    <source>
        <dbReference type="Google" id="ProtNLM"/>
    </source>
</evidence>
<feature type="transmembrane region" description="Helical" evidence="6">
    <location>
        <begin position="225"/>
        <end position="243"/>
    </location>
</feature>
<feature type="transmembrane region" description="Helical" evidence="6">
    <location>
        <begin position="164"/>
        <end position="186"/>
    </location>
</feature>
<protein>
    <recommendedName>
        <fullName evidence="9">Major facilitator superfamily (MFS) profile domain-containing protein</fullName>
    </recommendedName>
</protein>
<dbReference type="Proteomes" id="UP000218231">
    <property type="component" value="Unassembled WGS sequence"/>
</dbReference>
<keyword evidence="2 6" id="KW-0812">Transmembrane</keyword>
<sequence>MQLLKPGFYRFDILILFCYQMCHFFSIQQIFPVFLKYTPKTACDGDYCFAMPKSNCMADIKACNKTACPDLCASATTPAAKKECVEKNSFAYYKSAAMEYHYFCDHSWWNYGPAFAQYSGVLLGNIVLGHVADKWGRRKTFIFSLLVGIPALCLSATFDSLPVFFAFRALTGVGIAGTMIVGWAFFSELVSPHQRFKLRVFSNWANARIMLTLVCLFTGEWRLSSYVSAAITCITLAVAIFVLPESHIWLKKKGRFAEAEASRRRIAAISGVEFVPQPAPELKEGELPPEPEKDVTILNVFQDPTLRRNLLVLWVMWFVIGMTAYLTDLSGGDMTKNFWIGQFLSGILLSAVRIVLGFADGSLPWMGRRFVLLGAQSLAVFFFLCVIGFLFLGQKGEWYYTAVYLGAFVFTSIVWEPCYLCASELMPTEVRATSTASCSIVGRIANIGASVIAKMKNYYEPGVHMVSVALGILNIIVAFLWLEETKNCSLEKAGTAGAKTPAATQQSSEAKSDPAEMQLLSKSAQDDSNPYKDTVVSGTGANPTNPN</sequence>
<evidence type="ECO:0000256" key="6">
    <source>
        <dbReference type="SAM" id="Phobius"/>
    </source>
</evidence>
<dbReference type="Pfam" id="PF00083">
    <property type="entry name" value="Sugar_tr"/>
    <property type="match status" value="1"/>
</dbReference>
<dbReference type="Gene3D" id="1.20.1250.20">
    <property type="entry name" value="MFS general substrate transporter like domains"/>
    <property type="match status" value="1"/>
</dbReference>
<comment type="caution">
    <text evidence="7">The sequence shown here is derived from an EMBL/GenBank/DDBJ whole genome shotgun (WGS) entry which is preliminary data.</text>
</comment>
<feature type="transmembrane region" description="Helical" evidence="6">
    <location>
        <begin position="339"/>
        <end position="358"/>
    </location>
</feature>
<dbReference type="GO" id="GO:0005886">
    <property type="term" value="C:plasma membrane"/>
    <property type="evidence" value="ECO:0007669"/>
    <property type="project" value="InterPro"/>
</dbReference>
<dbReference type="STRING" id="2018661.A0A2A2JQ67"/>
<feature type="transmembrane region" description="Helical" evidence="6">
    <location>
        <begin position="12"/>
        <end position="31"/>
    </location>
</feature>